<dbReference type="Proteomes" id="UP001213000">
    <property type="component" value="Unassembled WGS sequence"/>
</dbReference>
<organism evidence="2 3">
    <name type="scientific">Leucocoprinus birnbaumii</name>
    <dbReference type="NCBI Taxonomy" id="56174"/>
    <lineage>
        <taxon>Eukaryota</taxon>
        <taxon>Fungi</taxon>
        <taxon>Dikarya</taxon>
        <taxon>Basidiomycota</taxon>
        <taxon>Agaricomycotina</taxon>
        <taxon>Agaricomycetes</taxon>
        <taxon>Agaricomycetidae</taxon>
        <taxon>Agaricales</taxon>
        <taxon>Agaricineae</taxon>
        <taxon>Agaricaceae</taxon>
        <taxon>Leucocoprinus</taxon>
    </lineage>
</organism>
<accession>A0AAD5VUI2</accession>
<keyword evidence="1" id="KW-1133">Transmembrane helix</keyword>
<gene>
    <name evidence="2" type="ORF">NP233_g4788</name>
</gene>
<evidence type="ECO:0000256" key="1">
    <source>
        <dbReference type="SAM" id="Phobius"/>
    </source>
</evidence>
<keyword evidence="1" id="KW-0472">Membrane</keyword>
<evidence type="ECO:0000313" key="2">
    <source>
        <dbReference type="EMBL" id="KAJ3569836.1"/>
    </source>
</evidence>
<evidence type="ECO:0000313" key="3">
    <source>
        <dbReference type="Proteomes" id="UP001213000"/>
    </source>
</evidence>
<protein>
    <submittedName>
        <fullName evidence="2">Uncharacterized protein</fullName>
    </submittedName>
</protein>
<feature type="transmembrane region" description="Helical" evidence="1">
    <location>
        <begin position="6"/>
        <end position="22"/>
    </location>
</feature>
<sequence>MLISSYVYLAYSYLLVVFAQLVEGRLETTGDRTSESGEDIYIRGVIIQAAEQTSRTGNNVAIVVSNTPCRDPTTNRVITCPATKMDAVIWGSVAGGVVMLVLVGSIIKWWSQRRNSARSAQQTSEYQQLDEPEYAYEAQATQYDPPVYRESVTEGVKVEYEYEPLVHEGKEPKAETV</sequence>
<proteinExistence type="predicted"/>
<comment type="caution">
    <text evidence="2">The sequence shown here is derived from an EMBL/GenBank/DDBJ whole genome shotgun (WGS) entry which is preliminary data.</text>
</comment>
<dbReference type="AlphaFoldDB" id="A0AAD5VUI2"/>
<keyword evidence="1" id="KW-0812">Transmembrane</keyword>
<feature type="transmembrane region" description="Helical" evidence="1">
    <location>
        <begin position="87"/>
        <end position="110"/>
    </location>
</feature>
<reference evidence="2" key="1">
    <citation type="submission" date="2022-07" db="EMBL/GenBank/DDBJ databases">
        <title>Genome Sequence of Leucocoprinus birnbaumii.</title>
        <authorList>
            <person name="Buettner E."/>
        </authorList>
    </citation>
    <scope>NUCLEOTIDE SEQUENCE</scope>
    <source>
        <strain evidence="2">VT141</strain>
    </source>
</reference>
<name>A0AAD5VUI2_9AGAR</name>
<dbReference type="EMBL" id="JANIEX010000267">
    <property type="protein sequence ID" value="KAJ3569836.1"/>
    <property type="molecule type" value="Genomic_DNA"/>
</dbReference>
<keyword evidence="3" id="KW-1185">Reference proteome</keyword>